<dbReference type="RefSeq" id="WP_009806907.1">
    <property type="nucleotide sequence ID" value="NZ_CH724131.1"/>
</dbReference>
<sequence>MAADGKKPITVDTTISMFAETRSKSAPDWFVARPKVAKLPFVIPVKKTMQLDPRKWKKSTIEQGVYAVARYELKVFDTALTKINKDLAKVMPKGKKFSKNTRDESKEETAALDKAASEVTSLHKKYHKAITDKVSLALDEVEADKGDNKRAIAAGRDAIRKFDSLDTRAMFSAPATEVGKIMTRLGTELAARDDGDDPGAFNRAHTQLLGVQKDFEATGKTTQNVIKFLLDRGAKMAKDKNAAPSLQQIGKEISANGRLKTAMTRLSAAIDEFDKELDATVRIARDGKGSGPAMKTWGSRFEKTFGGRDKTVKDAVAAVKLISQKFNKAMKDVKA</sequence>
<dbReference type="HOGENOM" id="CLU_823570_0_0_5"/>
<reference evidence="1" key="1">
    <citation type="journal article" date="2010" name="J. Bacteriol.">
        <title>Genome sequences of Oceanicola granulosus HTCC2516(T) and Oceanicola batsensis HTCC2597(TDelta).</title>
        <authorList>
            <person name="Thrash J.C."/>
            <person name="Cho J.C."/>
            <person name="Vergin K.L."/>
            <person name="Giovannoni S.J."/>
        </authorList>
    </citation>
    <scope>NUCLEOTIDE SEQUENCE [LARGE SCALE GENOMIC DNA]</scope>
    <source>
        <strain evidence="1">HTCC2597</strain>
    </source>
</reference>
<accession>A3TYB9</accession>
<dbReference type="AlphaFoldDB" id="A3TYB9"/>
<keyword evidence="2" id="KW-1185">Reference proteome</keyword>
<evidence type="ECO:0000313" key="1">
    <source>
        <dbReference type="EMBL" id="EAQ03153.1"/>
    </source>
</evidence>
<proteinExistence type="predicted"/>
<dbReference type="OrthoDB" id="7848982at2"/>
<comment type="caution">
    <text evidence="1">The sequence shown here is derived from an EMBL/GenBank/DDBJ whole genome shotgun (WGS) entry which is preliminary data.</text>
</comment>
<protein>
    <submittedName>
        <fullName evidence="1">Uncharacterized protein</fullName>
    </submittedName>
</protein>
<gene>
    <name evidence="1" type="ORF">OB2597_13453</name>
</gene>
<dbReference type="STRING" id="252305.OB2597_13453"/>
<name>A3TYB9_PSEBH</name>
<dbReference type="eggNOG" id="ENOG5032JFT">
    <property type="taxonomic scope" value="Bacteria"/>
</dbReference>
<dbReference type="EMBL" id="AAMO01000005">
    <property type="protein sequence ID" value="EAQ03153.1"/>
    <property type="molecule type" value="Genomic_DNA"/>
</dbReference>
<dbReference type="Proteomes" id="UP000004318">
    <property type="component" value="Unassembled WGS sequence"/>
</dbReference>
<evidence type="ECO:0000313" key="2">
    <source>
        <dbReference type="Proteomes" id="UP000004318"/>
    </source>
</evidence>
<organism evidence="1 2">
    <name type="scientific">Pseudooceanicola batsensis (strain ATCC BAA-863 / DSM 15984 / KCTC 12145 / HTCC2597)</name>
    <name type="common">Oceanicola batsensis</name>
    <dbReference type="NCBI Taxonomy" id="252305"/>
    <lineage>
        <taxon>Bacteria</taxon>
        <taxon>Pseudomonadati</taxon>
        <taxon>Pseudomonadota</taxon>
        <taxon>Alphaproteobacteria</taxon>
        <taxon>Rhodobacterales</taxon>
        <taxon>Paracoccaceae</taxon>
        <taxon>Pseudooceanicola</taxon>
    </lineage>
</organism>